<comment type="caution">
    <text evidence="1">The sequence shown here is derived from an EMBL/GenBank/DDBJ whole genome shotgun (WGS) entry which is preliminary data.</text>
</comment>
<dbReference type="AlphaFoldDB" id="A0AA36M396"/>
<sequence>MCSQLEPEGSNNKFLLPYKFLALLPLERAGSVLQTRNHRLCTTNLAEAVHNKLYAAFAGDHPDMRTLPEKLHT</sequence>
<gene>
    <name evidence="1" type="ORF">CYNAS_LOCUS8044</name>
</gene>
<organism evidence="1 2">
    <name type="scientific">Cylicocyclus nassatus</name>
    <name type="common">Nematode worm</name>
    <dbReference type="NCBI Taxonomy" id="53992"/>
    <lineage>
        <taxon>Eukaryota</taxon>
        <taxon>Metazoa</taxon>
        <taxon>Ecdysozoa</taxon>
        <taxon>Nematoda</taxon>
        <taxon>Chromadorea</taxon>
        <taxon>Rhabditida</taxon>
        <taxon>Rhabditina</taxon>
        <taxon>Rhabditomorpha</taxon>
        <taxon>Strongyloidea</taxon>
        <taxon>Strongylidae</taxon>
        <taxon>Cylicocyclus</taxon>
    </lineage>
</organism>
<accession>A0AA36M396</accession>
<evidence type="ECO:0000313" key="2">
    <source>
        <dbReference type="Proteomes" id="UP001176961"/>
    </source>
</evidence>
<reference evidence="1" key="1">
    <citation type="submission" date="2023-07" db="EMBL/GenBank/DDBJ databases">
        <authorList>
            <consortium name="CYATHOMIX"/>
        </authorList>
    </citation>
    <scope>NUCLEOTIDE SEQUENCE</scope>
    <source>
        <strain evidence="1">N/A</strain>
    </source>
</reference>
<name>A0AA36M396_CYLNA</name>
<evidence type="ECO:0000313" key="1">
    <source>
        <dbReference type="EMBL" id="CAJ0596061.1"/>
    </source>
</evidence>
<dbReference type="Proteomes" id="UP001176961">
    <property type="component" value="Unassembled WGS sequence"/>
</dbReference>
<dbReference type="EMBL" id="CATQJL010000112">
    <property type="protein sequence ID" value="CAJ0596061.1"/>
    <property type="molecule type" value="Genomic_DNA"/>
</dbReference>
<proteinExistence type="predicted"/>
<keyword evidence="2" id="KW-1185">Reference proteome</keyword>
<protein>
    <submittedName>
        <fullName evidence="1">Uncharacterized protein</fullName>
    </submittedName>
</protein>